<evidence type="ECO:0000313" key="2">
    <source>
        <dbReference type="Proteomes" id="UP000886885"/>
    </source>
</evidence>
<accession>A0A8X7YML5</accession>
<dbReference type="EMBL" id="JAAWWB010000028">
    <property type="protein sequence ID" value="KAG6747835.1"/>
    <property type="molecule type" value="Genomic_DNA"/>
</dbReference>
<dbReference type="AlphaFoldDB" id="A0A8X7YML5"/>
<gene>
    <name evidence="1" type="ORF">POTOM_047726</name>
</gene>
<dbReference type="OrthoDB" id="742600at2759"/>
<comment type="caution">
    <text evidence="1">The sequence shown here is derived from an EMBL/GenBank/DDBJ whole genome shotgun (WGS) entry which is preliminary data.</text>
</comment>
<protein>
    <recommendedName>
        <fullName evidence="3">Ferredoxin-like protein</fullName>
    </recommendedName>
</protein>
<reference evidence="1" key="1">
    <citation type="journal article" date="2020" name="bioRxiv">
        <title>Hybrid origin of Populus tomentosa Carr. identified through genome sequencing and phylogenomic analysis.</title>
        <authorList>
            <person name="An X."/>
            <person name="Gao K."/>
            <person name="Chen Z."/>
            <person name="Li J."/>
            <person name="Yang X."/>
            <person name="Yang X."/>
            <person name="Zhou J."/>
            <person name="Guo T."/>
            <person name="Zhao T."/>
            <person name="Huang S."/>
            <person name="Miao D."/>
            <person name="Khan W.U."/>
            <person name="Rao P."/>
            <person name="Ye M."/>
            <person name="Lei B."/>
            <person name="Liao W."/>
            <person name="Wang J."/>
            <person name="Ji L."/>
            <person name="Li Y."/>
            <person name="Guo B."/>
            <person name="Mustafa N.S."/>
            <person name="Li S."/>
            <person name="Yun Q."/>
            <person name="Keller S.R."/>
            <person name="Mao J."/>
            <person name="Zhang R."/>
            <person name="Strauss S.H."/>
        </authorList>
    </citation>
    <scope>NUCLEOTIDE SEQUENCE</scope>
    <source>
        <strain evidence="1">GM15</strain>
        <tissue evidence="1">Leaf</tissue>
    </source>
</reference>
<name>A0A8X7YML5_POPTO</name>
<dbReference type="PANTHER" id="PTHR34537:SF2">
    <property type="entry name" value="FERREDOXIN-LIKE PROTEIN"/>
    <property type="match status" value="1"/>
</dbReference>
<proteinExistence type="predicted"/>
<evidence type="ECO:0008006" key="3">
    <source>
        <dbReference type="Google" id="ProtNLM"/>
    </source>
</evidence>
<dbReference type="Proteomes" id="UP000886885">
    <property type="component" value="Chromosome 14D"/>
</dbReference>
<organism evidence="1 2">
    <name type="scientific">Populus tomentosa</name>
    <name type="common">Chinese white poplar</name>
    <dbReference type="NCBI Taxonomy" id="118781"/>
    <lineage>
        <taxon>Eukaryota</taxon>
        <taxon>Viridiplantae</taxon>
        <taxon>Streptophyta</taxon>
        <taxon>Embryophyta</taxon>
        <taxon>Tracheophyta</taxon>
        <taxon>Spermatophyta</taxon>
        <taxon>Magnoliopsida</taxon>
        <taxon>eudicotyledons</taxon>
        <taxon>Gunneridae</taxon>
        <taxon>Pentapetalae</taxon>
        <taxon>rosids</taxon>
        <taxon>fabids</taxon>
        <taxon>Malpighiales</taxon>
        <taxon>Salicaceae</taxon>
        <taxon>Saliceae</taxon>
        <taxon>Populus</taxon>
    </lineage>
</organism>
<sequence>MSVKWKGKGGKIEKQVSKKAQERLLPRDHHSHFYLISATLLFPLQTINKHFSFPENKIHFPFLYNVWEISETPFLQFSFPSPFSFSLPLMMVAKKHYCCCEWKWIVLCQLFLATVVCSSHNGNPANDLVDIINKNRTSQKLPQLNDNPGLGCMALQYVELCKGNCTSNGVVNCKPPEDDFTEVFGPNCGVELPTFGTVTGHIVGCQPKYLEPSPAFSHVLVKDSKALSIIRNKSHTEVGVGLVGAHKGSFFWCILFSDGKTNSSFILEDNGEGIKQKKGCFSGSTFPCSSGQRIPVFLNNVLALVLLHISMLQHWYPTW</sequence>
<keyword evidence="2" id="KW-1185">Reference proteome</keyword>
<evidence type="ECO:0000313" key="1">
    <source>
        <dbReference type="EMBL" id="KAG6747835.1"/>
    </source>
</evidence>
<dbReference type="PANTHER" id="PTHR34537">
    <property type="entry name" value="OS08G0459300 PROTEIN"/>
    <property type="match status" value="1"/>
</dbReference>